<organism evidence="1 2">
    <name type="scientific">Amycolatopsis pithecellobii</name>
    <dbReference type="NCBI Taxonomy" id="664692"/>
    <lineage>
        <taxon>Bacteria</taxon>
        <taxon>Bacillati</taxon>
        <taxon>Actinomycetota</taxon>
        <taxon>Actinomycetes</taxon>
        <taxon>Pseudonocardiales</taxon>
        <taxon>Pseudonocardiaceae</taxon>
        <taxon>Amycolatopsis</taxon>
    </lineage>
</organism>
<dbReference type="Proteomes" id="UP000440096">
    <property type="component" value="Unassembled WGS sequence"/>
</dbReference>
<protein>
    <submittedName>
        <fullName evidence="1">DUF488 family protein</fullName>
    </submittedName>
</protein>
<dbReference type="AlphaFoldDB" id="A0A6N7YZ96"/>
<gene>
    <name evidence="1" type="ORF">GKO32_00050</name>
</gene>
<accession>A0A6N7YZ96</accession>
<name>A0A6N7YZ96_9PSEU</name>
<comment type="caution">
    <text evidence="1">The sequence shown here is derived from an EMBL/GenBank/DDBJ whole genome shotgun (WGS) entry which is preliminary data.</text>
</comment>
<sequence>MTHGLVSVGYEGRTIEDTVTALMAMGVHTVADVRLNAISRKPGFSKSRLREALAAAGIEYRHLRSLGNPKDNRTPFWSGQVEEGRRVFKGALDNEAAVDSLRELAELASDRVVAVLCFEADQAMCHRQVVIDEVVARGQCPWRRRRVRIPLRASRRPEC</sequence>
<dbReference type="EMBL" id="WMBA01000001">
    <property type="protein sequence ID" value="MTD52384.1"/>
    <property type="molecule type" value="Genomic_DNA"/>
</dbReference>
<dbReference type="PANTHER" id="PTHR39337:SF1">
    <property type="entry name" value="BLR5642 PROTEIN"/>
    <property type="match status" value="1"/>
</dbReference>
<keyword evidence="2" id="KW-1185">Reference proteome</keyword>
<reference evidence="1 2" key="1">
    <citation type="submission" date="2019-11" db="EMBL/GenBank/DDBJ databases">
        <title>Draft genome of Amycolatopsis RM579.</title>
        <authorList>
            <person name="Duangmal K."/>
            <person name="Mingma R."/>
        </authorList>
    </citation>
    <scope>NUCLEOTIDE SEQUENCE [LARGE SCALE GENOMIC DNA]</scope>
    <source>
        <strain evidence="1 2">RM579</strain>
    </source>
</reference>
<dbReference type="Pfam" id="PF04343">
    <property type="entry name" value="DUF488"/>
    <property type="match status" value="1"/>
</dbReference>
<proteinExistence type="predicted"/>
<dbReference type="OrthoDB" id="9789109at2"/>
<evidence type="ECO:0000313" key="1">
    <source>
        <dbReference type="EMBL" id="MTD52384.1"/>
    </source>
</evidence>
<dbReference type="PANTHER" id="PTHR39337">
    <property type="entry name" value="BLR5642 PROTEIN"/>
    <property type="match status" value="1"/>
</dbReference>
<evidence type="ECO:0000313" key="2">
    <source>
        <dbReference type="Proteomes" id="UP000440096"/>
    </source>
</evidence>
<dbReference type="InterPro" id="IPR007438">
    <property type="entry name" value="DUF488"/>
</dbReference>